<dbReference type="Gene3D" id="1.10.10.2910">
    <property type="match status" value="1"/>
</dbReference>
<protein>
    <recommendedName>
        <fullName evidence="2">IrrE N-terminal-like domain-containing protein</fullName>
    </recommendedName>
</protein>
<accession>A0A1Y2JNN4</accession>
<sequence length="287" mass="31830">MIDELGIAMKAREFIGRCGPLALPVSVDAYASQIGGEVLKEALEENEDAWSFRDSAGKYRICVNCAHNARRQRFSVCHEVAHVVLEIASDHATPSWSYSRRPPGEIACDVFAAELLLPHKLFKPRVDSADMALAAIGSLADEFDASLISTGSRFATFSGELCAFVVSEGGKIRYSARSARLREAKGWIRPGSPLPTGSYSSRVRAGEKPSGAEDAEPDSWFEDWARDGALFEDALHLGQWDQTLTLLWFDDDQIVAPAPERKQWDEDSYRLRELDGVLPWPSGKKRR</sequence>
<proteinExistence type="predicted"/>
<evidence type="ECO:0000259" key="2">
    <source>
        <dbReference type="Pfam" id="PF06114"/>
    </source>
</evidence>
<dbReference type="EMBL" id="NAFL01000248">
    <property type="protein sequence ID" value="OSJ32561.1"/>
    <property type="molecule type" value="Genomic_DNA"/>
</dbReference>
<dbReference type="InterPro" id="IPR010359">
    <property type="entry name" value="IrrE_HExxH"/>
</dbReference>
<feature type="domain" description="IrrE N-terminal-like" evidence="2">
    <location>
        <begin position="46"/>
        <end position="147"/>
    </location>
</feature>
<feature type="region of interest" description="Disordered" evidence="1">
    <location>
        <begin position="197"/>
        <end position="218"/>
    </location>
</feature>
<reference evidence="3 4" key="1">
    <citation type="submission" date="2017-03" db="EMBL/GenBank/DDBJ databases">
        <title>Whole genome sequences of fourteen strains of Bradyrhizobium canariense and one strain of Bradyrhizobium japonicum isolated from Lupinus (Papilionoideae: Genisteae) species in Algeria.</title>
        <authorList>
            <person name="Crovadore J."/>
            <person name="Chekireb D."/>
            <person name="Brachmann A."/>
            <person name="Chablais R."/>
            <person name="Cochard B."/>
            <person name="Lefort F."/>
        </authorList>
    </citation>
    <scope>NUCLEOTIDE SEQUENCE [LARGE SCALE GENOMIC DNA]</scope>
    <source>
        <strain evidence="3 4">UBMA197</strain>
    </source>
</reference>
<organism evidence="3 4">
    <name type="scientific">Bradyrhizobium japonicum</name>
    <dbReference type="NCBI Taxonomy" id="375"/>
    <lineage>
        <taxon>Bacteria</taxon>
        <taxon>Pseudomonadati</taxon>
        <taxon>Pseudomonadota</taxon>
        <taxon>Alphaproteobacteria</taxon>
        <taxon>Hyphomicrobiales</taxon>
        <taxon>Nitrobacteraceae</taxon>
        <taxon>Bradyrhizobium</taxon>
    </lineage>
</organism>
<dbReference type="PANTHER" id="PTHR43236:SF2">
    <property type="entry name" value="BLL0069 PROTEIN"/>
    <property type="match status" value="1"/>
</dbReference>
<name>A0A1Y2JNN4_BRAJP</name>
<gene>
    <name evidence="3" type="ORF">BSZ19_18595</name>
</gene>
<dbReference type="PANTHER" id="PTHR43236">
    <property type="entry name" value="ANTITOXIN HIGA1"/>
    <property type="match status" value="1"/>
</dbReference>
<comment type="caution">
    <text evidence="3">The sequence shown here is derived from an EMBL/GenBank/DDBJ whole genome shotgun (WGS) entry which is preliminary data.</text>
</comment>
<dbReference type="Pfam" id="PF06114">
    <property type="entry name" value="Peptidase_M78"/>
    <property type="match status" value="1"/>
</dbReference>
<evidence type="ECO:0000256" key="1">
    <source>
        <dbReference type="SAM" id="MobiDB-lite"/>
    </source>
</evidence>
<dbReference type="InterPro" id="IPR052345">
    <property type="entry name" value="Rad_response_metalloprotease"/>
</dbReference>
<evidence type="ECO:0000313" key="4">
    <source>
        <dbReference type="Proteomes" id="UP000193335"/>
    </source>
</evidence>
<dbReference type="RefSeq" id="WP_085401175.1">
    <property type="nucleotide sequence ID" value="NZ_NAFL01000248.1"/>
</dbReference>
<dbReference type="AlphaFoldDB" id="A0A1Y2JNN4"/>
<evidence type="ECO:0000313" key="3">
    <source>
        <dbReference type="EMBL" id="OSJ32561.1"/>
    </source>
</evidence>
<dbReference type="Proteomes" id="UP000193335">
    <property type="component" value="Unassembled WGS sequence"/>
</dbReference>